<keyword evidence="3" id="KW-1185">Reference proteome</keyword>
<dbReference type="InterPro" id="IPR032710">
    <property type="entry name" value="NTF2-like_dom_sf"/>
</dbReference>
<dbReference type="Pfam" id="PF13577">
    <property type="entry name" value="SnoaL_4"/>
    <property type="match status" value="1"/>
</dbReference>
<evidence type="ECO:0000259" key="1">
    <source>
        <dbReference type="Pfam" id="PF13577"/>
    </source>
</evidence>
<dbReference type="RefSeq" id="WP_170150864.1">
    <property type="nucleotide sequence ID" value="NZ_QXDC01000002.1"/>
</dbReference>
<name>A0A397P7G1_9SPHN</name>
<dbReference type="AlphaFoldDB" id="A0A397P7G1"/>
<protein>
    <submittedName>
        <fullName evidence="2">SnoaL-like protein</fullName>
    </submittedName>
</protein>
<dbReference type="SUPFAM" id="SSF54427">
    <property type="entry name" value="NTF2-like"/>
    <property type="match status" value="1"/>
</dbReference>
<evidence type="ECO:0000313" key="3">
    <source>
        <dbReference type="Proteomes" id="UP000266568"/>
    </source>
</evidence>
<feature type="domain" description="SnoaL-like" evidence="1">
    <location>
        <begin position="10"/>
        <end position="135"/>
    </location>
</feature>
<accession>A0A397P7G1</accession>
<dbReference type="EMBL" id="QXDC01000002">
    <property type="protein sequence ID" value="RIA45486.1"/>
    <property type="molecule type" value="Genomic_DNA"/>
</dbReference>
<reference evidence="2 3" key="1">
    <citation type="submission" date="2018-08" db="EMBL/GenBank/DDBJ databases">
        <title>Genomic Encyclopedia of Type Strains, Phase IV (KMG-IV): sequencing the most valuable type-strain genomes for metagenomic binning, comparative biology and taxonomic classification.</title>
        <authorList>
            <person name="Goeker M."/>
        </authorList>
    </citation>
    <scope>NUCLEOTIDE SEQUENCE [LARGE SCALE GENOMIC DNA]</scope>
    <source>
        <strain evidence="2 3">DSM 25527</strain>
    </source>
</reference>
<gene>
    <name evidence="2" type="ORF">DFR49_0005</name>
</gene>
<evidence type="ECO:0000313" key="2">
    <source>
        <dbReference type="EMBL" id="RIA45486.1"/>
    </source>
</evidence>
<organism evidence="2 3">
    <name type="scientific">Hephaestia caeni</name>
    <dbReference type="NCBI Taxonomy" id="645617"/>
    <lineage>
        <taxon>Bacteria</taxon>
        <taxon>Pseudomonadati</taxon>
        <taxon>Pseudomonadota</taxon>
        <taxon>Alphaproteobacteria</taxon>
        <taxon>Sphingomonadales</taxon>
        <taxon>Sphingomonadaceae</taxon>
        <taxon>Hephaestia</taxon>
    </lineage>
</organism>
<dbReference type="InterPro" id="IPR037401">
    <property type="entry name" value="SnoaL-like"/>
</dbReference>
<sequence length="162" mass="17583">MQTDLEKRLRSIEDRLEIYQLVTGYGYAVDGLNAEAVGNCYMGDGVYALGDDRAYRGRDHIAGITGEEQHLGYVAGGCAHISTVPYIVVEGDRAVATCHTMVARHRGDGFYIARLSASRLELARDEGAKWRIAHRQNYLLDGDPAAPALLGRLDEGPSAASS</sequence>
<comment type="caution">
    <text evidence="2">The sequence shown here is derived from an EMBL/GenBank/DDBJ whole genome shotgun (WGS) entry which is preliminary data.</text>
</comment>
<dbReference type="Gene3D" id="3.10.450.50">
    <property type="match status" value="1"/>
</dbReference>
<dbReference type="Proteomes" id="UP000266568">
    <property type="component" value="Unassembled WGS sequence"/>
</dbReference>
<proteinExistence type="predicted"/>